<dbReference type="AlphaFoldDB" id="A0AAV4VES7"/>
<comment type="caution">
    <text evidence="2">The sequence shown here is derived from an EMBL/GenBank/DDBJ whole genome shotgun (WGS) entry which is preliminary data.</text>
</comment>
<feature type="region of interest" description="Disordered" evidence="1">
    <location>
        <begin position="112"/>
        <end position="139"/>
    </location>
</feature>
<proteinExistence type="predicted"/>
<keyword evidence="3" id="KW-1185">Reference proteome</keyword>
<sequence length="322" mass="37134">MDRASGAHQDTQEYIKKSTRNIIIFTFNLRLNSFPVQRCRPALFTSEKKPPEVSGAERSAERSTKKLIVRASGAHQDTQEYTWNSTRNIIIFTFNLRLNAFPVQRCRPELFRSKKKKPQEVSGAERSAERSTKKLMVRASGAHQDTHEYTWNSTRKIIIFNFNLRLNSFPVQRCRPALFKSEKKTSEVSGTEQSAERSTKKLMVRASGAHQDTQEYIWNSTRKITIFTFNLCIGNEFKRRFCPALFKSEKKPPEVSGAERSAERSTKKLMDIKIFYCYGQSQYAALMTQDSIRTTPVKSRKRCKNGLESSTSTKKKTFPHCN</sequence>
<evidence type="ECO:0000313" key="3">
    <source>
        <dbReference type="Proteomes" id="UP001054837"/>
    </source>
</evidence>
<feature type="region of interest" description="Disordered" evidence="1">
    <location>
        <begin position="297"/>
        <end position="322"/>
    </location>
</feature>
<dbReference type="EMBL" id="BPLQ01012944">
    <property type="protein sequence ID" value="GIY68785.1"/>
    <property type="molecule type" value="Genomic_DNA"/>
</dbReference>
<dbReference type="Proteomes" id="UP001054837">
    <property type="component" value="Unassembled WGS sequence"/>
</dbReference>
<evidence type="ECO:0000313" key="2">
    <source>
        <dbReference type="EMBL" id="GIY68785.1"/>
    </source>
</evidence>
<feature type="compositionally biased region" description="Basic residues" evidence="1">
    <location>
        <begin position="313"/>
        <end position="322"/>
    </location>
</feature>
<organism evidence="2 3">
    <name type="scientific">Caerostris darwini</name>
    <dbReference type="NCBI Taxonomy" id="1538125"/>
    <lineage>
        <taxon>Eukaryota</taxon>
        <taxon>Metazoa</taxon>
        <taxon>Ecdysozoa</taxon>
        <taxon>Arthropoda</taxon>
        <taxon>Chelicerata</taxon>
        <taxon>Arachnida</taxon>
        <taxon>Araneae</taxon>
        <taxon>Araneomorphae</taxon>
        <taxon>Entelegynae</taxon>
        <taxon>Araneoidea</taxon>
        <taxon>Araneidae</taxon>
        <taxon>Caerostris</taxon>
    </lineage>
</organism>
<gene>
    <name evidence="2" type="ORF">CDAR_120331</name>
</gene>
<accession>A0AAV4VES7</accession>
<protein>
    <submittedName>
        <fullName evidence="2">Uncharacterized protein</fullName>
    </submittedName>
</protein>
<name>A0AAV4VES7_9ARAC</name>
<evidence type="ECO:0000256" key="1">
    <source>
        <dbReference type="SAM" id="MobiDB-lite"/>
    </source>
</evidence>
<reference evidence="2 3" key="1">
    <citation type="submission" date="2021-06" db="EMBL/GenBank/DDBJ databases">
        <title>Caerostris darwini draft genome.</title>
        <authorList>
            <person name="Kono N."/>
            <person name="Arakawa K."/>
        </authorList>
    </citation>
    <scope>NUCLEOTIDE SEQUENCE [LARGE SCALE GENOMIC DNA]</scope>
</reference>